<name>A0A8X6KI00_TRICU</name>
<gene>
    <name evidence="1" type="ORF">TNCT_639071</name>
</gene>
<accession>A0A8X6KI00</accession>
<organism evidence="1 2">
    <name type="scientific">Trichonephila clavata</name>
    <name type="common">Joro spider</name>
    <name type="synonym">Nephila clavata</name>
    <dbReference type="NCBI Taxonomy" id="2740835"/>
    <lineage>
        <taxon>Eukaryota</taxon>
        <taxon>Metazoa</taxon>
        <taxon>Ecdysozoa</taxon>
        <taxon>Arthropoda</taxon>
        <taxon>Chelicerata</taxon>
        <taxon>Arachnida</taxon>
        <taxon>Araneae</taxon>
        <taxon>Araneomorphae</taxon>
        <taxon>Entelegynae</taxon>
        <taxon>Araneoidea</taxon>
        <taxon>Nephilidae</taxon>
        <taxon>Trichonephila</taxon>
    </lineage>
</organism>
<keyword evidence="2" id="KW-1185">Reference proteome</keyword>
<evidence type="ECO:0000313" key="2">
    <source>
        <dbReference type="Proteomes" id="UP000887116"/>
    </source>
</evidence>
<dbReference type="Proteomes" id="UP000887116">
    <property type="component" value="Unassembled WGS sequence"/>
</dbReference>
<sequence>MSNSRYSNSNAAFELHFRKAQNECGNVFPQYNKYCLANLLVAEGHYARFEESKRLRSTVTRKATVARSPARRATLSKSAWVKRSASFTLRTL</sequence>
<dbReference type="EMBL" id="BMAO01001885">
    <property type="protein sequence ID" value="GFQ76670.1"/>
    <property type="molecule type" value="Genomic_DNA"/>
</dbReference>
<protein>
    <submittedName>
        <fullName evidence="1">Uncharacterized protein</fullName>
    </submittedName>
</protein>
<reference evidence="1" key="1">
    <citation type="submission" date="2020-07" db="EMBL/GenBank/DDBJ databases">
        <title>Multicomponent nature underlies the extraordinary mechanical properties of spider dragline silk.</title>
        <authorList>
            <person name="Kono N."/>
            <person name="Nakamura H."/>
            <person name="Mori M."/>
            <person name="Yoshida Y."/>
            <person name="Ohtoshi R."/>
            <person name="Malay A.D."/>
            <person name="Moran D.A.P."/>
            <person name="Tomita M."/>
            <person name="Numata K."/>
            <person name="Arakawa K."/>
        </authorList>
    </citation>
    <scope>NUCLEOTIDE SEQUENCE</scope>
</reference>
<evidence type="ECO:0000313" key="1">
    <source>
        <dbReference type="EMBL" id="GFQ76670.1"/>
    </source>
</evidence>
<comment type="caution">
    <text evidence="1">The sequence shown here is derived from an EMBL/GenBank/DDBJ whole genome shotgun (WGS) entry which is preliminary data.</text>
</comment>
<proteinExistence type="predicted"/>
<dbReference type="AlphaFoldDB" id="A0A8X6KI00"/>